<comment type="subcellular location">
    <subcellularLocation>
        <location evidence="1">Cell inner membrane</location>
        <topology evidence="1">Multi-pass membrane protein</topology>
    </subcellularLocation>
</comment>
<protein>
    <submittedName>
        <fullName evidence="5">ABC transporter permease</fullName>
    </submittedName>
</protein>
<evidence type="ECO:0000256" key="3">
    <source>
        <dbReference type="ARBA" id="ARBA00022448"/>
    </source>
</evidence>
<sequence length="272" mass="29796">MFTVERKRTGLAAAASMLAVTYHLTVRKIRGRHSSPGVAILSTVFQMLVMLGFFYLMTGLFGVRRIGIHGDFVLFLLTGIFTFISFNGALGAVCGAEGPNSPMMAHSPMNTTVAIASSALSALYQQLAAIFILGFGYHVVAGPIEIEDPLGFLGMILFSWASGSAIGLVFLALQPWAPRLAHILKTVFRRANMLFSGKMFIANAMPYGLHRMFEWNPLFHIVDQARGYVFINYEPHTTTLAVPLAITVAAVMIGLMGEFYARKHRSQGWWGG</sequence>
<feature type="transmembrane region" description="Helical" evidence="4">
    <location>
        <begin position="152"/>
        <end position="173"/>
    </location>
</feature>
<evidence type="ECO:0000256" key="1">
    <source>
        <dbReference type="ARBA" id="ARBA00004429"/>
    </source>
</evidence>
<feature type="transmembrane region" description="Helical" evidence="4">
    <location>
        <begin position="72"/>
        <end position="93"/>
    </location>
</feature>
<keyword evidence="4" id="KW-1133">Transmembrane helix</keyword>
<keyword evidence="3" id="KW-0813">Transport</keyword>
<dbReference type="RefSeq" id="WP_261497228.1">
    <property type="nucleotide sequence ID" value="NZ_JAOCQF010000003.1"/>
</dbReference>
<gene>
    <name evidence="5" type="ORF">N5I32_17665</name>
</gene>
<dbReference type="EMBL" id="JAOCQF010000003">
    <property type="protein sequence ID" value="MCT8331351.1"/>
    <property type="molecule type" value="Genomic_DNA"/>
</dbReference>
<evidence type="ECO:0000313" key="5">
    <source>
        <dbReference type="EMBL" id="MCT8331351.1"/>
    </source>
</evidence>
<evidence type="ECO:0000256" key="2">
    <source>
        <dbReference type="ARBA" id="ARBA00007783"/>
    </source>
</evidence>
<name>A0ABT2NRL8_9RHOB</name>
<dbReference type="PANTHER" id="PTHR30413:SF8">
    <property type="entry name" value="TRANSPORT PERMEASE PROTEIN"/>
    <property type="match status" value="1"/>
</dbReference>
<feature type="transmembrane region" description="Helical" evidence="4">
    <location>
        <begin position="240"/>
        <end position="261"/>
    </location>
</feature>
<feature type="transmembrane region" description="Helical" evidence="4">
    <location>
        <begin position="37"/>
        <end position="60"/>
    </location>
</feature>
<comment type="caution">
    <text evidence="5">The sequence shown here is derived from an EMBL/GenBank/DDBJ whole genome shotgun (WGS) entry which is preliminary data.</text>
</comment>
<evidence type="ECO:0000256" key="4">
    <source>
        <dbReference type="SAM" id="Phobius"/>
    </source>
</evidence>
<proteinExistence type="inferred from homology"/>
<keyword evidence="4" id="KW-0812">Transmembrane</keyword>
<accession>A0ABT2NRL8</accession>
<comment type="similarity">
    <text evidence="2">Belongs to the ABC-2 integral membrane protein family.</text>
</comment>
<dbReference type="PANTHER" id="PTHR30413">
    <property type="entry name" value="INNER MEMBRANE TRANSPORT PERMEASE"/>
    <property type="match status" value="1"/>
</dbReference>
<keyword evidence="4" id="KW-0472">Membrane</keyword>
<feature type="transmembrane region" description="Helical" evidence="4">
    <location>
        <begin position="113"/>
        <end position="140"/>
    </location>
</feature>
<dbReference type="Proteomes" id="UP001205601">
    <property type="component" value="Unassembled WGS sequence"/>
</dbReference>
<reference evidence="6" key="1">
    <citation type="submission" date="2023-07" db="EMBL/GenBank/DDBJ databases">
        <title>Defluviimonas sediminis sp. nov., isolated from mangrove sediment.</title>
        <authorList>
            <person name="Liu L."/>
            <person name="Li J."/>
            <person name="Huang Y."/>
            <person name="Pan J."/>
            <person name="Li M."/>
        </authorList>
    </citation>
    <scope>NUCLEOTIDE SEQUENCE [LARGE SCALE GENOMIC DNA]</scope>
    <source>
        <strain evidence="6">FT324</strain>
    </source>
</reference>
<organism evidence="5 6">
    <name type="scientific">Albidovulum sediminis</name>
    <dbReference type="NCBI Taxonomy" id="3066345"/>
    <lineage>
        <taxon>Bacteria</taxon>
        <taxon>Pseudomonadati</taxon>
        <taxon>Pseudomonadota</taxon>
        <taxon>Alphaproteobacteria</taxon>
        <taxon>Rhodobacterales</taxon>
        <taxon>Paracoccaceae</taxon>
        <taxon>Albidovulum</taxon>
    </lineage>
</organism>
<keyword evidence="6" id="KW-1185">Reference proteome</keyword>
<evidence type="ECO:0000313" key="6">
    <source>
        <dbReference type="Proteomes" id="UP001205601"/>
    </source>
</evidence>
<feature type="transmembrane region" description="Helical" evidence="4">
    <location>
        <begin position="193"/>
        <end position="209"/>
    </location>
</feature>